<dbReference type="GO" id="GO:0042404">
    <property type="term" value="P:thyroid hormone catabolic process"/>
    <property type="evidence" value="ECO:0007669"/>
    <property type="project" value="UniProtKB-ARBA"/>
</dbReference>
<evidence type="ECO:0000256" key="1">
    <source>
        <dbReference type="ARBA" id="ARBA00093186"/>
    </source>
</evidence>
<comment type="catalytic activity">
    <reaction evidence="5">
        <text>3,3'-diiodo-L-thyronine sulfate + iodide + A + H(+) = 3,3',5'-triiodo-L-thyronine sulfate + AH2</text>
        <dbReference type="Rhea" id="RHEA:83831"/>
        <dbReference type="ChEBI" id="CHEBI:13193"/>
        <dbReference type="ChEBI" id="CHEBI:15378"/>
        <dbReference type="ChEBI" id="CHEBI:16382"/>
        <dbReference type="ChEBI" id="CHEBI:17499"/>
        <dbReference type="ChEBI" id="CHEBI:176513"/>
        <dbReference type="ChEBI" id="CHEBI:176515"/>
    </reaction>
    <physiologicalReaction direction="right-to-left" evidence="5">
        <dbReference type="Rhea" id="RHEA:83833"/>
    </physiologicalReaction>
</comment>
<proteinExistence type="inferred from homology"/>
<comment type="catalytic activity">
    <reaction evidence="7">
        <text>3-iodothyronamine + iodide + A + H(+) = 3,3'-diiodothyronamine + AH2</text>
        <dbReference type="Rhea" id="RHEA:83827"/>
        <dbReference type="ChEBI" id="CHEBI:13193"/>
        <dbReference type="ChEBI" id="CHEBI:15378"/>
        <dbReference type="ChEBI" id="CHEBI:16382"/>
        <dbReference type="ChEBI" id="CHEBI:17499"/>
        <dbReference type="ChEBI" id="CHEBI:231647"/>
        <dbReference type="ChEBI" id="CHEBI:233341"/>
    </reaction>
    <physiologicalReaction direction="right-to-left" evidence="7">
        <dbReference type="Rhea" id="RHEA:83829"/>
    </physiologicalReaction>
</comment>
<comment type="similarity">
    <text evidence="8">Belongs to the iodothyronine deiodinase family.</text>
</comment>
<comment type="catalytic activity">
    <reaction evidence="6">
        <text>3,3'-diiodothyronamine + iodide + A + H(+) = 3,3',5'-triiodothyronamine + AH2</text>
        <dbReference type="Rhea" id="RHEA:83795"/>
        <dbReference type="ChEBI" id="CHEBI:13193"/>
        <dbReference type="ChEBI" id="CHEBI:15378"/>
        <dbReference type="ChEBI" id="CHEBI:16382"/>
        <dbReference type="ChEBI" id="CHEBI:17499"/>
        <dbReference type="ChEBI" id="CHEBI:233341"/>
        <dbReference type="ChEBI" id="CHEBI:233343"/>
    </reaction>
    <physiologicalReaction direction="right-to-left" evidence="6">
        <dbReference type="Rhea" id="RHEA:83797"/>
    </physiologicalReaction>
</comment>
<reference evidence="10 11" key="1">
    <citation type="submission" date="2022-01" db="EMBL/GenBank/DDBJ databases">
        <title>A chromosome-scale genome assembly of the false clownfish, Amphiprion ocellaris.</title>
        <authorList>
            <person name="Ryu T."/>
        </authorList>
    </citation>
    <scope>NUCLEOTIDE SEQUENCE [LARGE SCALE GENOMIC DNA]</scope>
</reference>
<evidence type="ECO:0000256" key="6">
    <source>
        <dbReference type="ARBA" id="ARBA00093236"/>
    </source>
</evidence>
<comment type="function">
    <text evidence="8">Responsible for the deiodination of T4 (3,5,3',5'-tetraiodothyronine).</text>
</comment>
<dbReference type="Ensembl" id="ENSAOCT00000028224.2">
    <property type="protein sequence ID" value="ENSAOCP00000018617.2"/>
    <property type="gene ID" value="ENSAOCG00000023797.2"/>
</dbReference>
<dbReference type="Pfam" id="PF00837">
    <property type="entry name" value="T4_deiodinase"/>
    <property type="match status" value="1"/>
</dbReference>
<evidence type="ECO:0000256" key="9">
    <source>
        <dbReference type="SAM" id="Phobius"/>
    </source>
</evidence>
<dbReference type="GeneTree" id="ENSGT00940000154482"/>
<keyword evidence="11" id="KW-1185">Reference proteome</keyword>
<gene>
    <name evidence="10" type="primary">DIO1</name>
</gene>
<evidence type="ECO:0000256" key="4">
    <source>
        <dbReference type="ARBA" id="ARBA00093210"/>
    </source>
</evidence>
<dbReference type="STRING" id="80972.ENSAOCP00000018617"/>
<comment type="catalytic activity">
    <reaction evidence="3">
        <text>3,3'-diiodo-L-thyronine sulfate + iodide + A + H(+) = 3,3',5-triiodo-L-thyronine sulfate + AH2</text>
        <dbReference type="Rhea" id="RHEA:83751"/>
        <dbReference type="ChEBI" id="CHEBI:13193"/>
        <dbReference type="ChEBI" id="CHEBI:15378"/>
        <dbReference type="ChEBI" id="CHEBI:16382"/>
        <dbReference type="ChEBI" id="CHEBI:17499"/>
        <dbReference type="ChEBI" id="CHEBI:176511"/>
        <dbReference type="ChEBI" id="CHEBI:176515"/>
    </reaction>
    <physiologicalReaction direction="right-to-left" evidence="3">
        <dbReference type="Rhea" id="RHEA:83753"/>
    </physiologicalReaction>
</comment>
<dbReference type="Gene3D" id="3.40.30.10">
    <property type="entry name" value="Glutaredoxin"/>
    <property type="match status" value="1"/>
</dbReference>
<dbReference type="PANTHER" id="PTHR11781">
    <property type="entry name" value="IODOTHYRONINE DEIODINASE"/>
    <property type="match status" value="1"/>
</dbReference>
<comment type="catalytic activity">
    <reaction evidence="4">
        <text>3'-iodothyronamine + iodide + A + H(+) = 3',5'-diiodothyronamine + AH2</text>
        <dbReference type="Rhea" id="RHEA:83803"/>
        <dbReference type="ChEBI" id="CHEBI:13193"/>
        <dbReference type="ChEBI" id="CHEBI:15378"/>
        <dbReference type="ChEBI" id="CHEBI:16382"/>
        <dbReference type="ChEBI" id="CHEBI:17499"/>
        <dbReference type="ChEBI" id="CHEBI:233339"/>
        <dbReference type="ChEBI" id="CHEBI:233342"/>
    </reaction>
    <physiologicalReaction direction="right-to-left" evidence="4">
        <dbReference type="Rhea" id="RHEA:83805"/>
    </physiologicalReaction>
</comment>
<evidence type="ECO:0000256" key="7">
    <source>
        <dbReference type="ARBA" id="ARBA00093242"/>
    </source>
</evidence>
<comment type="catalytic activity">
    <reaction evidence="2">
        <text>3,3',5'-triiodo-L-thyronine sulfate + iodide + A + H(+) = L-thyroxine sulfate + AH2</text>
        <dbReference type="Rhea" id="RHEA:83835"/>
        <dbReference type="ChEBI" id="CHEBI:13193"/>
        <dbReference type="ChEBI" id="CHEBI:15378"/>
        <dbReference type="ChEBI" id="CHEBI:16382"/>
        <dbReference type="ChEBI" id="CHEBI:17499"/>
        <dbReference type="ChEBI" id="CHEBI:176512"/>
        <dbReference type="ChEBI" id="CHEBI:176513"/>
    </reaction>
    <physiologicalReaction direction="right-to-left" evidence="2">
        <dbReference type="Rhea" id="RHEA:83837"/>
    </physiologicalReaction>
</comment>
<dbReference type="Proteomes" id="UP001501940">
    <property type="component" value="Chromosome 2"/>
</dbReference>
<evidence type="ECO:0000256" key="3">
    <source>
        <dbReference type="ARBA" id="ARBA00093206"/>
    </source>
</evidence>
<reference evidence="10" key="2">
    <citation type="submission" date="2025-08" db="UniProtKB">
        <authorList>
            <consortium name="Ensembl"/>
        </authorList>
    </citation>
    <scope>IDENTIFICATION</scope>
</reference>
<evidence type="ECO:0000256" key="5">
    <source>
        <dbReference type="ARBA" id="ARBA00093219"/>
    </source>
</evidence>
<keyword evidence="8" id="KW-0893">Thyroid hormones biosynthesis</keyword>
<evidence type="ECO:0000313" key="10">
    <source>
        <dbReference type="Ensembl" id="ENSAOCP00000018617.2"/>
    </source>
</evidence>
<evidence type="ECO:0000256" key="2">
    <source>
        <dbReference type="ARBA" id="ARBA00093202"/>
    </source>
</evidence>
<evidence type="ECO:0000313" key="11">
    <source>
        <dbReference type="Proteomes" id="UP001501940"/>
    </source>
</evidence>
<dbReference type="PANTHER" id="PTHR11781:SF22">
    <property type="entry name" value="TYPE I IODOTHYRONINE DEIODINASE"/>
    <property type="match status" value="1"/>
</dbReference>
<keyword evidence="8" id="KW-0560">Oxidoreductase</keyword>
<dbReference type="AlphaFoldDB" id="A0A3Q1BUZ2"/>
<keyword evidence="9" id="KW-0472">Membrane</keyword>
<name>A0A3Q1BUZ2_AMPOC</name>
<dbReference type="OMA" id="WGERTTM"/>
<protein>
    <recommendedName>
        <fullName evidence="8">Iodothyronine deiodinase</fullName>
    </recommendedName>
</protein>
<keyword evidence="8" id="KW-0712">Selenocysteine</keyword>
<dbReference type="InterPro" id="IPR000643">
    <property type="entry name" value="Iodothyronine_deiodinase"/>
</dbReference>
<reference evidence="10" key="3">
    <citation type="submission" date="2025-09" db="UniProtKB">
        <authorList>
            <consortium name="Ensembl"/>
        </authorList>
    </citation>
    <scope>IDENTIFICATION</scope>
</reference>
<organism evidence="10 11">
    <name type="scientific">Amphiprion ocellaris</name>
    <name type="common">Clown anemonefish</name>
    <dbReference type="NCBI Taxonomy" id="80972"/>
    <lineage>
        <taxon>Eukaryota</taxon>
        <taxon>Metazoa</taxon>
        <taxon>Chordata</taxon>
        <taxon>Craniata</taxon>
        <taxon>Vertebrata</taxon>
        <taxon>Euteleostomi</taxon>
        <taxon>Actinopterygii</taxon>
        <taxon>Neopterygii</taxon>
        <taxon>Teleostei</taxon>
        <taxon>Neoteleostei</taxon>
        <taxon>Acanthomorphata</taxon>
        <taxon>Ovalentaria</taxon>
        <taxon>Pomacentridae</taxon>
        <taxon>Amphiprion</taxon>
    </lineage>
</organism>
<dbReference type="PIRSF" id="PIRSF001330">
    <property type="entry name" value="IOD"/>
    <property type="match status" value="1"/>
</dbReference>
<keyword evidence="9" id="KW-1133">Transmembrane helix</keyword>
<keyword evidence="9" id="KW-0812">Transmembrane</keyword>
<feature type="transmembrane region" description="Helical" evidence="9">
    <location>
        <begin position="6"/>
        <end position="32"/>
    </location>
</feature>
<evidence type="ECO:0000256" key="8">
    <source>
        <dbReference type="RuleBase" id="RU000676"/>
    </source>
</evidence>
<accession>A0A3Q1BUZ2</accession>
<dbReference type="GO" id="GO:0004800">
    <property type="term" value="F:thyroxine 5'-deiodinase activity"/>
    <property type="evidence" value="ECO:0007669"/>
    <property type="project" value="InterPro"/>
</dbReference>
<comment type="catalytic activity">
    <reaction evidence="1">
        <text>3-iodo-L-thyronine + iodide + A + H(+) = 3,3'-diiodo-L-thyronine + AH2</text>
        <dbReference type="Rhea" id="RHEA:83783"/>
        <dbReference type="ChEBI" id="CHEBI:13193"/>
        <dbReference type="ChEBI" id="CHEBI:15378"/>
        <dbReference type="ChEBI" id="CHEBI:16382"/>
        <dbReference type="ChEBI" id="CHEBI:17499"/>
        <dbReference type="ChEBI" id="CHEBI:176514"/>
        <dbReference type="ChEBI" id="CHEBI:232627"/>
    </reaction>
    <physiologicalReaction direction="right-to-left" evidence="1">
        <dbReference type="Rhea" id="RHEA:83785"/>
    </physiologicalReaction>
</comment>
<dbReference type="GO" id="GO:0061074">
    <property type="term" value="P:regulation of neural retina development"/>
    <property type="evidence" value="ECO:0007669"/>
    <property type="project" value="Ensembl"/>
</dbReference>
<dbReference type="GO" id="GO:0042446">
    <property type="term" value="P:hormone biosynthetic process"/>
    <property type="evidence" value="ECO:0007669"/>
    <property type="project" value="UniProtKB-KW"/>
</dbReference>
<sequence length="262" mass="29814">MFLQKVMLYLYTVYMFCFMVGLNISMSILHFISPSLAKKVILKWGERTTMTQNRKFKYEDWGLTIMSFKFTATATYHMWMSLGQEAFRGKPAPDTPVFTMKGEKTSICKYIKGASSFGDGAALLGFREFKQLVKDFSDVADFLVVYIAEAHSTDGWAFTNNIDINQHRSLEDRMSAAKILIQEDPLCPVVVDDMSNITAIKYGALPERLYVLHAGKVAYKGKEGPWGYSPPEVRSFLYHQCHCTPMYCIYHSDSSVSLNSLK</sequence>